<comment type="similarity">
    <text evidence="2 7">Belongs to the DMRL synthase family.</text>
</comment>
<dbReference type="GO" id="GO:0005829">
    <property type="term" value="C:cytosol"/>
    <property type="evidence" value="ECO:0007669"/>
    <property type="project" value="TreeGrafter"/>
</dbReference>
<dbReference type="Gene3D" id="3.40.50.960">
    <property type="entry name" value="Lumazine/riboflavin synthase"/>
    <property type="match status" value="1"/>
</dbReference>
<evidence type="ECO:0000256" key="2">
    <source>
        <dbReference type="ARBA" id="ARBA00007424"/>
    </source>
</evidence>
<evidence type="ECO:0000256" key="7">
    <source>
        <dbReference type="HAMAP-Rule" id="MF_00178"/>
    </source>
</evidence>
<reference evidence="9" key="2">
    <citation type="submission" date="2012-03" db="EMBL/GenBank/DDBJ databases">
        <title>The complete genome sequence of the pioneer microbe on fresh volcanic deposit, Leptospirillum ferrooxidans strain C2-3.</title>
        <authorList>
            <person name="Fujimura R."/>
            <person name="Sato Y."/>
            <person name="Nishizawa T."/>
            <person name="Nanba K."/>
            <person name="Oshima K."/>
            <person name="Hattori M."/>
            <person name="Kamijo T."/>
            <person name="Ohta H."/>
        </authorList>
    </citation>
    <scope>NUCLEOTIDE SEQUENCE [LARGE SCALE GENOMIC DNA]</scope>
    <source>
        <strain evidence="9">C2-3</strain>
    </source>
</reference>
<dbReference type="eggNOG" id="COG0054">
    <property type="taxonomic scope" value="Bacteria"/>
</dbReference>
<evidence type="ECO:0000256" key="5">
    <source>
        <dbReference type="ARBA" id="ARBA00022679"/>
    </source>
</evidence>
<dbReference type="CDD" id="cd09209">
    <property type="entry name" value="Lumazine_synthase-I"/>
    <property type="match status" value="1"/>
</dbReference>
<organism evidence="8 9">
    <name type="scientific">Leptospirillum ferrooxidans (strain C2-3)</name>
    <dbReference type="NCBI Taxonomy" id="1162668"/>
    <lineage>
        <taxon>Bacteria</taxon>
        <taxon>Pseudomonadati</taxon>
        <taxon>Nitrospirota</taxon>
        <taxon>Nitrospiria</taxon>
        <taxon>Nitrospirales</taxon>
        <taxon>Nitrospiraceae</taxon>
        <taxon>Leptospirillum</taxon>
    </lineage>
</organism>
<keyword evidence="9" id="KW-1185">Reference proteome</keyword>
<feature type="binding site" evidence="7">
    <location>
        <begin position="89"/>
        <end position="90"/>
    </location>
    <ligand>
        <name>(2S)-2-hydroxy-3-oxobutyl phosphate</name>
        <dbReference type="ChEBI" id="CHEBI:58830"/>
    </ligand>
</feature>
<dbReference type="EC" id="2.5.1.78" evidence="3 7"/>
<sequence length="162" mass="17233">MNLVRHLPNVPTRDGSSRILVVVSDFNSIVTDRLLEGCLSELEQKGGENLIVDLYRVPGAMEIPYILSVVLSEKRHVAAIALGCVIRGETGHYDAVVSGVTSGIMNQSQIHHVPVIFGVLTTNTLMEALDRVGGKSGHKGVDAASCALFMAGLSHTFGSATH</sequence>
<evidence type="ECO:0000313" key="8">
    <source>
        <dbReference type="EMBL" id="BAM06829.1"/>
    </source>
</evidence>
<dbReference type="SUPFAM" id="SSF52121">
    <property type="entry name" value="Lumazine synthase"/>
    <property type="match status" value="1"/>
</dbReference>
<dbReference type="HAMAP" id="MF_00178">
    <property type="entry name" value="Lumazine_synth"/>
    <property type="match status" value="1"/>
</dbReference>
<feature type="binding site" evidence="7">
    <location>
        <position position="117"/>
    </location>
    <ligand>
        <name>5-amino-6-(D-ribitylamino)uracil</name>
        <dbReference type="ChEBI" id="CHEBI:15934"/>
    </ligand>
</feature>
<comment type="pathway">
    <text evidence="1 7">Cofactor biosynthesis; riboflavin biosynthesis; riboflavin from 2-hydroxy-3-oxobutyl phosphate and 5-amino-6-(D-ribitylamino)uracil: step 1/2.</text>
</comment>
<feature type="binding site" evidence="7">
    <location>
        <begin position="84"/>
        <end position="86"/>
    </location>
    <ligand>
        <name>5-amino-6-(D-ribitylamino)uracil</name>
        <dbReference type="ChEBI" id="CHEBI:15934"/>
    </ligand>
</feature>
<dbReference type="STRING" id="1162668.LFE_1138"/>
<evidence type="ECO:0000313" key="9">
    <source>
        <dbReference type="Proteomes" id="UP000007382"/>
    </source>
</evidence>
<dbReference type="GO" id="GO:0009231">
    <property type="term" value="P:riboflavin biosynthetic process"/>
    <property type="evidence" value="ECO:0007669"/>
    <property type="project" value="UniProtKB-UniRule"/>
</dbReference>
<dbReference type="NCBIfam" id="TIGR00114">
    <property type="entry name" value="lumazine-synth"/>
    <property type="match status" value="1"/>
</dbReference>
<dbReference type="PANTHER" id="PTHR21058">
    <property type="entry name" value="6,7-DIMETHYL-8-RIBITYLLUMAZINE SYNTHASE DMRL SYNTHASE LUMAZINE SYNTHASE"/>
    <property type="match status" value="1"/>
</dbReference>
<name>I0INI0_LEPFC</name>
<keyword evidence="5 7" id="KW-0808">Transferase</keyword>
<dbReference type="InterPro" id="IPR036467">
    <property type="entry name" value="LS/RS_sf"/>
</dbReference>
<dbReference type="InterPro" id="IPR002180">
    <property type="entry name" value="LS/RS"/>
</dbReference>
<dbReference type="AlphaFoldDB" id="I0INI0"/>
<dbReference type="Proteomes" id="UP000007382">
    <property type="component" value="Chromosome"/>
</dbReference>
<dbReference type="Pfam" id="PF00885">
    <property type="entry name" value="DMRL_synthase"/>
    <property type="match status" value="1"/>
</dbReference>
<dbReference type="EMBL" id="AP012342">
    <property type="protein sequence ID" value="BAM06829.1"/>
    <property type="molecule type" value="Genomic_DNA"/>
</dbReference>
<dbReference type="GO" id="GO:0009349">
    <property type="term" value="C:riboflavin synthase complex"/>
    <property type="evidence" value="ECO:0007669"/>
    <property type="project" value="UniProtKB-UniRule"/>
</dbReference>
<dbReference type="GO" id="GO:0000906">
    <property type="term" value="F:6,7-dimethyl-8-ribityllumazine synthase activity"/>
    <property type="evidence" value="ECO:0007669"/>
    <property type="project" value="UniProtKB-UniRule"/>
</dbReference>
<evidence type="ECO:0000256" key="6">
    <source>
        <dbReference type="ARBA" id="ARBA00048785"/>
    </source>
</evidence>
<dbReference type="UniPathway" id="UPA00275">
    <property type="reaction ID" value="UER00404"/>
</dbReference>
<evidence type="ECO:0000256" key="1">
    <source>
        <dbReference type="ARBA" id="ARBA00004917"/>
    </source>
</evidence>
<feature type="active site" description="Proton donor" evidence="7">
    <location>
        <position position="92"/>
    </location>
</feature>
<dbReference type="InterPro" id="IPR034964">
    <property type="entry name" value="LS"/>
</dbReference>
<dbReference type="KEGG" id="lfc:LFE_1138"/>
<feature type="binding site" evidence="7">
    <location>
        <begin position="60"/>
        <end position="62"/>
    </location>
    <ligand>
        <name>5-amino-6-(D-ribitylamino)uracil</name>
        <dbReference type="ChEBI" id="CHEBI:15934"/>
    </ligand>
</feature>
<feature type="binding site" evidence="7">
    <location>
        <position position="131"/>
    </location>
    <ligand>
        <name>(2S)-2-hydroxy-3-oxobutyl phosphate</name>
        <dbReference type="ChEBI" id="CHEBI:58830"/>
    </ligand>
</feature>
<dbReference type="HOGENOM" id="CLU_089358_1_2_0"/>
<reference evidence="8 9" key="1">
    <citation type="journal article" date="2012" name="J. Bacteriol.">
        <title>Complete Genome Sequence of Leptospirillum ferrooxidans Strain C2-3, Isolated from a Fresh Volcanic Ash Deposit on the Island of Miyake, Japan.</title>
        <authorList>
            <person name="Fujimura R."/>
            <person name="Sato Y."/>
            <person name="Nishizawa T."/>
            <person name="Oshima K."/>
            <person name="Kim S.-W."/>
            <person name="Hattori M."/>
            <person name="Kamijo T."/>
            <person name="Ohta H."/>
        </authorList>
    </citation>
    <scope>NUCLEOTIDE SEQUENCE [LARGE SCALE GENOMIC DNA]</scope>
    <source>
        <strain evidence="8 9">C2-3</strain>
    </source>
</reference>
<evidence type="ECO:0000256" key="3">
    <source>
        <dbReference type="ARBA" id="ARBA00012664"/>
    </source>
</evidence>
<comment type="catalytic activity">
    <reaction evidence="6 7">
        <text>(2S)-2-hydroxy-3-oxobutyl phosphate + 5-amino-6-(D-ribitylamino)uracil = 6,7-dimethyl-8-(1-D-ribityl)lumazine + phosphate + 2 H2O + H(+)</text>
        <dbReference type="Rhea" id="RHEA:26152"/>
        <dbReference type="ChEBI" id="CHEBI:15377"/>
        <dbReference type="ChEBI" id="CHEBI:15378"/>
        <dbReference type="ChEBI" id="CHEBI:15934"/>
        <dbReference type="ChEBI" id="CHEBI:43474"/>
        <dbReference type="ChEBI" id="CHEBI:58201"/>
        <dbReference type="ChEBI" id="CHEBI:58830"/>
        <dbReference type="EC" id="2.5.1.78"/>
    </reaction>
</comment>
<dbReference type="PATRIC" id="fig|1162668.3.peg.1319"/>
<keyword evidence="4 7" id="KW-0686">Riboflavin biosynthesis</keyword>
<comment type="function">
    <text evidence="7">Catalyzes the formation of 6,7-dimethyl-8-ribityllumazine by condensation of 5-amino-6-(D-ribitylamino)uracil with 3,4-dihydroxy-2-butanone 4-phosphate. This is the penultimate step in the biosynthesis of riboflavin.</text>
</comment>
<proteinExistence type="inferred from homology"/>
<gene>
    <name evidence="7" type="primary">ribH</name>
    <name evidence="8" type="ordered locus">LFE_1138</name>
</gene>
<dbReference type="PANTHER" id="PTHR21058:SF0">
    <property type="entry name" value="6,7-DIMETHYL-8-RIBITYLLUMAZINE SYNTHASE"/>
    <property type="match status" value="1"/>
</dbReference>
<protein>
    <recommendedName>
        <fullName evidence="3 7">6,7-dimethyl-8-ribityllumazine synthase</fullName>
        <shortName evidence="7">DMRL synthase</shortName>
        <shortName evidence="7">LS</shortName>
        <shortName evidence="7">Lumazine synthase</shortName>
        <ecNumber evidence="3 7">2.5.1.78</ecNumber>
    </recommendedName>
</protein>
<dbReference type="RefSeq" id="WP_014449319.1">
    <property type="nucleotide sequence ID" value="NC_017094.1"/>
</dbReference>
<accession>I0INI0</accession>
<feature type="binding site" evidence="7">
    <location>
        <position position="26"/>
    </location>
    <ligand>
        <name>5-amino-6-(D-ribitylamino)uracil</name>
        <dbReference type="ChEBI" id="CHEBI:15934"/>
    </ligand>
</feature>
<evidence type="ECO:0000256" key="4">
    <source>
        <dbReference type="ARBA" id="ARBA00022619"/>
    </source>
</evidence>